<gene>
    <name evidence="1" type="ORF">DUI87_16584</name>
</gene>
<proteinExistence type="predicted"/>
<dbReference type="AlphaFoldDB" id="A0A3M0K2C0"/>
<dbReference type="Proteomes" id="UP000269221">
    <property type="component" value="Unassembled WGS sequence"/>
</dbReference>
<organism evidence="1 2">
    <name type="scientific">Hirundo rustica rustica</name>
    <dbReference type="NCBI Taxonomy" id="333673"/>
    <lineage>
        <taxon>Eukaryota</taxon>
        <taxon>Metazoa</taxon>
        <taxon>Chordata</taxon>
        <taxon>Craniata</taxon>
        <taxon>Vertebrata</taxon>
        <taxon>Euteleostomi</taxon>
        <taxon>Archelosauria</taxon>
        <taxon>Archosauria</taxon>
        <taxon>Dinosauria</taxon>
        <taxon>Saurischia</taxon>
        <taxon>Theropoda</taxon>
        <taxon>Coelurosauria</taxon>
        <taxon>Aves</taxon>
        <taxon>Neognathae</taxon>
        <taxon>Neoaves</taxon>
        <taxon>Telluraves</taxon>
        <taxon>Australaves</taxon>
        <taxon>Passeriformes</taxon>
        <taxon>Sylvioidea</taxon>
        <taxon>Hirundinidae</taxon>
        <taxon>Hirundo</taxon>
    </lineage>
</organism>
<comment type="caution">
    <text evidence="1">The sequence shown here is derived from an EMBL/GenBank/DDBJ whole genome shotgun (WGS) entry which is preliminary data.</text>
</comment>
<protein>
    <submittedName>
        <fullName evidence="1">Uncharacterized protein</fullName>
    </submittedName>
</protein>
<reference evidence="1 2" key="1">
    <citation type="submission" date="2018-07" db="EMBL/GenBank/DDBJ databases">
        <title>A high quality draft genome assembly of the barn swallow (H. rustica rustica).</title>
        <authorList>
            <person name="Formenti G."/>
            <person name="Chiara M."/>
            <person name="Poveda L."/>
            <person name="Francoijs K.-J."/>
            <person name="Bonisoli-Alquati A."/>
            <person name="Canova L."/>
            <person name="Gianfranceschi L."/>
            <person name="Horner D.S."/>
            <person name="Saino N."/>
        </authorList>
    </citation>
    <scope>NUCLEOTIDE SEQUENCE [LARGE SCALE GENOMIC DNA]</scope>
    <source>
        <strain evidence="1">Chelidonia</strain>
        <tissue evidence="1">Blood</tissue>
    </source>
</reference>
<keyword evidence="2" id="KW-1185">Reference proteome</keyword>
<sequence>MMMSNVNKLKAHLEGAFVEELTEGGAKGKPAVENQAMALSKVMYGQKRKVVQGRGLARQRGVWYRMNTNSLAVSTNEISKIRSSWEEGSSPWCDGRSVKELKCLRENEVKISMCLYAETGC</sequence>
<evidence type="ECO:0000313" key="1">
    <source>
        <dbReference type="EMBL" id="RMC07128.1"/>
    </source>
</evidence>
<evidence type="ECO:0000313" key="2">
    <source>
        <dbReference type="Proteomes" id="UP000269221"/>
    </source>
</evidence>
<name>A0A3M0K2C0_HIRRU</name>
<accession>A0A3M0K2C0</accession>
<dbReference type="EMBL" id="QRBI01000120">
    <property type="protein sequence ID" value="RMC07128.1"/>
    <property type="molecule type" value="Genomic_DNA"/>
</dbReference>